<gene>
    <name evidence="1" type="ORF">EZS28_053391</name>
</gene>
<evidence type="ECO:0000313" key="1">
    <source>
        <dbReference type="EMBL" id="KAA6331399.1"/>
    </source>
</evidence>
<dbReference type="AlphaFoldDB" id="A0A5J4RCK7"/>
<sequence length="83" mass="9418">MLIQKALIPQVTNASAPISFHASMKWVILPPIDPIAYIEAIRLLILDIGSQSVSWFASKYIEFLGQAIPDCVVIFEIFYYLKF</sequence>
<reference evidence="1 2" key="1">
    <citation type="submission" date="2019-03" db="EMBL/GenBank/DDBJ databases">
        <title>Single cell metagenomics reveals metabolic interactions within the superorganism composed of flagellate Streblomastix strix and complex community of Bacteroidetes bacteria on its surface.</title>
        <authorList>
            <person name="Treitli S.C."/>
            <person name="Kolisko M."/>
            <person name="Husnik F."/>
            <person name="Keeling P."/>
            <person name="Hampl V."/>
        </authorList>
    </citation>
    <scope>NUCLEOTIDE SEQUENCE [LARGE SCALE GENOMIC DNA]</scope>
    <source>
        <strain evidence="1">ST1C</strain>
    </source>
</reference>
<comment type="caution">
    <text evidence="1">The sequence shown here is derived from an EMBL/GenBank/DDBJ whole genome shotgun (WGS) entry which is preliminary data.</text>
</comment>
<name>A0A5J4RCK7_9EUKA</name>
<dbReference type="EMBL" id="SNRW01042638">
    <property type="protein sequence ID" value="KAA6331399.1"/>
    <property type="molecule type" value="Genomic_DNA"/>
</dbReference>
<accession>A0A5J4RCK7</accession>
<dbReference type="Proteomes" id="UP000324800">
    <property type="component" value="Unassembled WGS sequence"/>
</dbReference>
<protein>
    <submittedName>
        <fullName evidence="1">Uncharacterized protein</fullName>
    </submittedName>
</protein>
<organism evidence="1 2">
    <name type="scientific">Streblomastix strix</name>
    <dbReference type="NCBI Taxonomy" id="222440"/>
    <lineage>
        <taxon>Eukaryota</taxon>
        <taxon>Metamonada</taxon>
        <taxon>Preaxostyla</taxon>
        <taxon>Oxymonadida</taxon>
        <taxon>Streblomastigidae</taxon>
        <taxon>Streblomastix</taxon>
    </lineage>
</organism>
<evidence type="ECO:0000313" key="2">
    <source>
        <dbReference type="Proteomes" id="UP000324800"/>
    </source>
</evidence>
<proteinExistence type="predicted"/>